<dbReference type="SMART" id="SM00451">
    <property type="entry name" value="ZnF_U1"/>
    <property type="match status" value="1"/>
</dbReference>
<feature type="compositionally biased region" description="Basic and acidic residues" evidence="6">
    <location>
        <begin position="292"/>
        <end position="310"/>
    </location>
</feature>
<dbReference type="InterPro" id="IPR040023">
    <property type="entry name" value="WBP4"/>
</dbReference>
<dbReference type="PROSITE" id="PS50171">
    <property type="entry name" value="ZF_MATRIN"/>
    <property type="match status" value="1"/>
</dbReference>
<evidence type="ECO:0000256" key="3">
    <source>
        <dbReference type="ARBA" id="ARBA00022771"/>
    </source>
</evidence>
<dbReference type="SUPFAM" id="SSF57667">
    <property type="entry name" value="beta-beta-alpha zinc fingers"/>
    <property type="match status" value="1"/>
</dbReference>
<dbReference type="Pfam" id="PF06220">
    <property type="entry name" value="zf-U1"/>
    <property type="match status" value="1"/>
</dbReference>
<feature type="region of interest" description="Disordered" evidence="6">
    <location>
        <begin position="86"/>
        <end position="113"/>
    </location>
</feature>
<dbReference type="EMBL" id="JABBWD010000034">
    <property type="protein sequence ID" value="KAG1775427.1"/>
    <property type="molecule type" value="Genomic_DNA"/>
</dbReference>
<dbReference type="GO" id="GO:0003723">
    <property type="term" value="F:RNA binding"/>
    <property type="evidence" value="ECO:0007669"/>
    <property type="project" value="TreeGrafter"/>
</dbReference>
<organism evidence="8 9">
    <name type="scientific">Suillus placidus</name>
    <dbReference type="NCBI Taxonomy" id="48579"/>
    <lineage>
        <taxon>Eukaryota</taxon>
        <taxon>Fungi</taxon>
        <taxon>Dikarya</taxon>
        <taxon>Basidiomycota</taxon>
        <taxon>Agaricomycotina</taxon>
        <taxon>Agaricomycetes</taxon>
        <taxon>Agaricomycetidae</taxon>
        <taxon>Boletales</taxon>
        <taxon>Suillineae</taxon>
        <taxon>Suillaceae</taxon>
        <taxon>Suillus</taxon>
    </lineage>
</organism>
<keyword evidence="5" id="KW-0539">Nucleus</keyword>
<dbReference type="InterPro" id="IPR000690">
    <property type="entry name" value="Matrin/U1-C_Znf_C2H2"/>
</dbReference>
<proteinExistence type="predicted"/>
<evidence type="ECO:0000256" key="1">
    <source>
        <dbReference type="ARBA" id="ARBA00004123"/>
    </source>
</evidence>
<comment type="subcellular location">
    <subcellularLocation>
        <location evidence="1">Nucleus</location>
    </subcellularLocation>
</comment>
<feature type="region of interest" description="Disordered" evidence="6">
    <location>
        <begin position="267"/>
        <end position="347"/>
    </location>
</feature>
<keyword evidence="2" id="KW-0479">Metal-binding</keyword>
<dbReference type="PANTHER" id="PTHR13173:SF10">
    <property type="entry name" value="WW DOMAIN-BINDING PROTEIN 4"/>
    <property type="match status" value="1"/>
</dbReference>
<feature type="compositionally biased region" description="Pro residues" evidence="6">
    <location>
        <begin position="98"/>
        <end position="107"/>
    </location>
</feature>
<feature type="region of interest" description="Disordered" evidence="6">
    <location>
        <begin position="225"/>
        <end position="244"/>
    </location>
</feature>
<name>A0A9P7D1C3_9AGAM</name>
<dbReference type="GO" id="GO:0000398">
    <property type="term" value="P:mRNA splicing, via spliceosome"/>
    <property type="evidence" value="ECO:0007669"/>
    <property type="project" value="InterPro"/>
</dbReference>
<dbReference type="OrthoDB" id="191651at2759"/>
<dbReference type="InterPro" id="IPR003604">
    <property type="entry name" value="Matrin/U1-like-C_Znf_C2H2"/>
</dbReference>
<protein>
    <recommendedName>
        <fullName evidence="7">Matrin-type domain-containing protein</fullName>
    </recommendedName>
</protein>
<feature type="compositionally biased region" description="Polar residues" evidence="6">
    <location>
        <begin position="231"/>
        <end position="240"/>
    </location>
</feature>
<keyword evidence="4" id="KW-0862">Zinc</keyword>
<dbReference type="Gene3D" id="3.30.160.60">
    <property type="entry name" value="Classic Zinc Finger"/>
    <property type="match status" value="1"/>
</dbReference>
<feature type="domain" description="Matrin-type" evidence="7">
    <location>
        <begin position="11"/>
        <end position="42"/>
    </location>
</feature>
<evidence type="ECO:0000256" key="5">
    <source>
        <dbReference type="ARBA" id="ARBA00023242"/>
    </source>
</evidence>
<gene>
    <name evidence="8" type="ORF">EV702DRAFT_973203</name>
</gene>
<evidence type="ECO:0000256" key="6">
    <source>
        <dbReference type="SAM" id="MobiDB-lite"/>
    </source>
</evidence>
<evidence type="ECO:0000256" key="4">
    <source>
        <dbReference type="ARBA" id="ARBA00022833"/>
    </source>
</evidence>
<dbReference type="PANTHER" id="PTHR13173">
    <property type="entry name" value="WW DOMAIN BINDING PROTEIN 4"/>
    <property type="match status" value="1"/>
</dbReference>
<accession>A0A9P7D1C3</accession>
<evidence type="ECO:0000313" key="9">
    <source>
        <dbReference type="Proteomes" id="UP000714275"/>
    </source>
</evidence>
<evidence type="ECO:0000313" key="8">
    <source>
        <dbReference type="EMBL" id="KAG1775427.1"/>
    </source>
</evidence>
<reference evidence="8" key="1">
    <citation type="journal article" date="2020" name="New Phytol.">
        <title>Comparative genomics reveals dynamic genome evolution in host specialist ectomycorrhizal fungi.</title>
        <authorList>
            <person name="Lofgren L.A."/>
            <person name="Nguyen N.H."/>
            <person name="Vilgalys R."/>
            <person name="Ruytinx J."/>
            <person name="Liao H.L."/>
            <person name="Branco S."/>
            <person name="Kuo A."/>
            <person name="LaButti K."/>
            <person name="Lipzen A."/>
            <person name="Andreopoulos W."/>
            <person name="Pangilinan J."/>
            <person name="Riley R."/>
            <person name="Hundley H."/>
            <person name="Na H."/>
            <person name="Barry K."/>
            <person name="Grigoriev I.V."/>
            <person name="Stajich J.E."/>
            <person name="Kennedy P.G."/>
        </authorList>
    </citation>
    <scope>NUCLEOTIDE SEQUENCE</scope>
    <source>
        <strain evidence="8">DOB743</strain>
    </source>
</reference>
<feature type="compositionally biased region" description="Basic residues" evidence="6">
    <location>
        <begin position="338"/>
        <end position="347"/>
    </location>
</feature>
<keyword evidence="9" id="KW-1185">Reference proteome</keyword>
<evidence type="ECO:0000256" key="2">
    <source>
        <dbReference type="ARBA" id="ARBA00022723"/>
    </source>
</evidence>
<sequence length="347" mass="37550">MSEYWVSHKRYHCKYCNIFIADDVPSRQHHENGMRHKGNVERFVRGLYKAGEKAVKDRDEEKREMERISKAAAAAYAQDVGAGLGGVGSSSRDAPAAAPAPKPPTKPSNPYANYSTAASLGYADPDAERAKAEADMRQTMGVAGEWQFVQNYTSASPALIRSEVPSVSEDANGETVGSSEGDRKREAPVGDVEDERVFKLRKKTVNIGLGELYDPGLIPIKLKVKKEESTEPQPASSKTAVDNIKADTQDALPADVKVKIAWKRAAFQPAADEPAPGGVKADSGGKGVPKVKSKETGAAKEEVVHARIEPEPQIPPEPAKKEEVISSSLEAPAPTGLFRKRKLPTRR</sequence>
<dbReference type="GO" id="GO:0008270">
    <property type="term" value="F:zinc ion binding"/>
    <property type="evidence" value="ECO:0007669"/>
    <property type="project" value="UniProtKB-KW"/>
</dbReference>
<keyword evidence="3" id="KW-0863">Zinc-finger</keyword>
<feature type="region of interest" description="Disordered" evidence="6">
    <location>
        <begin position="163"/>
        <end position="191"/>
    </location>
</feature>
<dbReference type="AlphaFoldDB" id="A0A9P7D1C3"/>
<dbReference type="GO" id="GO:0071011">
    <property type="term" value="C:precatalytic spliceosome"/>
    <property type="evidence" value="ECO:0007669"/>
    <property type="project" value="TreeGrafter"/>
</dbReference>
<comment type="caution">
    <text evidence="8">The sequence shown here is derived from an EMBL/GenBank/DDBJ whole genome shotgun (WGS) entry which is preliminary data.</text>
</comment>
<dbReference type="InterPro" id="IPR036236">
    <property type="entry name" value="Znf_C2H2_sf"/>
</dbReference>
<evidence type="ECO:0000259" key="7">
    <source>
        <dbReference type="PROSITE" id="PS50171"/>
    </source>
</evidence>
<dbReference type="Proteomes" id="UP000714275">
    <property type="component" value="Unassembled WGS sequence"/>
</dbReference>
<dbReference type="InterPro" id="IPR013085">
    <property type="entry name" value="U1-CZ_Znf_C2H2"/>
</dbReference>